<feature type="region of interest" description="Disordered" evidence="1">
    <location>
        <begin position="413"/>
        <end position="446"/>
    </location>
</feature>
<dbReference type="InterPro" id="IPR024855">
    <property type="entry name" value="UNC79"/>
</dbReference>
<feature type="compositionally biased region" description="Basic and acidic residues" evidence="1">
    <location>
        <begin position="674"/>
        <end position="686"/>
    </location>
</feature>
<proteinExistence type="predicted"/>
<reference evidence="2" key="1">
    <citation type="submission" date="2020-07" db="EMBL/GenBank/DDBJ databases">
        <authorList>
            <person name="Nazaruddin N."/>
        </authorList>
    </citation>
    <scope>NUCLEOTIDE SEQUENCE</scope>
</reference>
<evidence type="ECO:0000256" key="1">
    <source>
        <dbReference type="SAM" id="MobiDB-lite"/>
    </source>
</evidence>
<sequence length="692" mass="77570">MRGRRSGKGVDTTCAFTLHRRLCWNGPVLIPAAAKHSLKLTSLHDYYQRLLHGSQPVPSGLDMANTLKFFSQMLLSLLKEVHESPLEMVKSEKYDAERMALYPNLDYKQLYNALTQLIDVVSSIHIGLQAFGQALLQCLACLLPFLDHDLIDNVAYLTASSISVLPMELHQDIVNYLCFYILPFTITHHCQLLECLMALKPGVVKDILCVVAYGTAPARASAAKLLFYYWPSFNPNLFDRRSVLVKFANDLAPFVCQRDSCPNAGNAEAGKVCYDHRISITFATETPPPMYLCIECANEIHRAHPNQMFYDILHPMQQVSMICENKNCKATDKSAISVCFSTECASYNGNHPIRYCQKCHNNRHDKGRGEDHVYHTALPHISKMDPQTQTYMVQAIVSLLKEAEPLSMDSNRDISEISTNKGSAGFPGSGGGSSGAGSGSGSGGQFDSATLEERQLLGRYGVWLLVGLCTPNQDTSIEILGRLLSMLFHWFHVTAYSFDGQAESALEKLKTEYVCGWLSEVMKTHYEVFISCLLPHPADYVRVGGHWETLASRTSHLKDGLNRLFCLVPYEVITPDVWDYVMPHWMEAMVNDVPEYELHDKILDRDMSPLGFDAKKMYNFVAKRFVNTCAKVQEQALNWLQTLTMLEINIPLCQLFSMFSDGVAVMGSMNISESEQKPSKGTKKEDEEGNAI</sequence>
<feature type="non-terminal residue" evidence="2">
    <location>
        <position position="1"/>
    </location>
</feature>
<protein>
    <recommendedName>
        <fullName evidence="4">Protein unc-79 homolog</fullName>
    </recommendedName>
</protein>
<gene>
    <name evidence="2" type="ORF">MHI_LOCUS34013</name>
</gene>
<keyword evidence="3" id="KW-1185">Reference proteome</keyword>
<dbReference type="Pfam" id="PF14776">
    <property type="entry name" value="UNC-79"/>
    <property type="match status" value="1"/>
</dbReference>
<dbReference type="EMBL" id="CAJDYZ010000272">
    <property type="protein sequence ID" value="CAD1468245.1"/>
    <property type="molecule type" value="Genomic_DNA"/>
</dbReference>
<name>A0A6V7GVQ0_9HYME</name>
<evidence type="ECO:0000313" key="3">
    <source>
        <dbReference type="Proteomes" id="UP000752696"/>
    </source>
</evidence>
<dbReference type="PANTHER" id="PTHR21696">
    <property type="entry name" value="PROTEIN UNC-79 HOMOLOG"/>
    <property type="match status" value="1"/>
</dbReference>
<feature type="region of interest" description="Disordered" evidence="1">
    <location>
        <begin position="670"/>
        <end position="692"/>
    </location>
</feature>
<dbReference type="AlphaFoldDB" id="A0A6V7GVQ0"/>
<dbReference type="PANTHER" id="PTHR21696:SF2">
    <property type="entry name" value="PROTEIN UNC-79 HOMOLOG"/>
    <property type="match status" value="1"/>
</dbReference>
<accession>A0A6V7GVQ0</accession>
<organism evidence="2 3">
    <name type="scientific">Heterotrigona itama</name>
    <dbReference type="NCBI Taxonomy" id="395501"/>
    <lineage>
        <taxon>Eukaryota</taxon>
        <taxon>Metazoa</taxon>
        <taxon>Ecdysozoa</taxon>
        <taxon>Arthropoda</taxon>
        <taxon>Hexapoda</taxon>
        <taxon>Insecta</taxon>
        <taxon>Pterygota</taxon>
        <taxon>Neoptera</taxon>
        <taxon>Endopterygota</taxon>
        <taxon>Hymenoptera</taxon>
        <taxon>Apocrita</taxon>
        <taxon>Aculeata</taxon>
        <taxon>Apoidea</taxon>
        <taxon>Anthophila</taxon>
        <taxon>Apidae</taxon>
        <taxon>Heterotrigona</taxon>
    </lineage>
</organism>
<dbReference type="OrthoDB" id="6270916at2759"/>
<evidence type="ECO:0000313" key="2">
    <source>
        <dbReference type="EMBL" id="CAD1468245.1"/>
    </source>
</evidence>
<evidence type="ECO:0008006" key="4">
    <source>
        <dbReference type="Google" id="ProtNLM"/>
    </source>
</evidence>
<feature type="compositionally biased region" description="Gly residues" evidence="1">
    <location>
        <begin position="425"/>
        <end position="444"/>
    </location>
</feature>
<comment type="caution">
    <text evidence="2">The sequence shown here is derived from an EMBL/GenBank/DDBJ whole genome shotgun (WGS) entry which is preliminary data.</text>
</comment>
<dbReference type="Proteomes" id="UP000752696">
    <property type="component" value="Unassembled WGS sequence"/>
</dbReference>